<dbReference type="Proteomes" id="UP001595699">
    <property type="component" value="Unassembled WGS sequence"/>
</dbReference>
<dbReference type="CDD" id="cd16917">
    <property type="entry name" value="HATPase_UhpB-NarQ-NarX-like"/>
    <property type="match status" value="1"/>
</dbReference>
<feature type="transmembrane region" description="Helical" evidence="4">
    <location>
        <begin position="43"/>
        <end position="62"/>
    </location>
</feature>
<feature type="transmembrane region" description="Helical" evidence="4">
    <location>
        <begin position="114"/>
        <end position="134"/>
    </location>
</feature>
<keyword evidence="4" id="KW-0812">Transmembrane</keyword>
<dbReference type="SUPFAM" id="SSF55874">
    <property type="entry name" value="ATPase domain of HSP90 chaperone/DNA topoisomerase II/histidine kinase"/>
    <property type="match status" value="1"/>
</dbReference>
<feature type="transmembrane region" description="Helical" evidence="4">
    <location>
        <begin position="74"/>
        <end position="102"/>
    </location>
</feature>
<dbReference type="PIRSF" id="PIRSF037434">
    <property type="entry name" value="STHK_ChrS"/>
    <property type="match status" value="1"/>
</dbReference>
<evidence type="ECO:0000256" key="4">
    <source>
        <dbReference type="SAM" id="Phobius"/>
    </source>
</evidence>
<keyword evidence="1" id="KW-0808">Transferase</keyword>
<evidence type="ECO:0000259" key="5">
    <source>
        <dbReference type="SMART" id="SM00387"/>
    </source>
</evidence>
<comment type="caution">
    <text evidence="6">The sequence shown here is derived from an EMBL/GenBank/DDBJ whole genome shotgun (WGS) entry which is preliminary data.</text>
</comment>
<dbReference type="Gene3D" id="3.30.565.10">
    <property type="entry name" value="Histidine kinase-like ATPase, C-terminal domain"/>
    <property type="match status" value="1"/>
</dbReference>
<evidence type="ECO:0000256" key="3">
    <source>
        <dbReference type="ARBA" id="ARBA00023012"/>
    </source>
</evidence>
<keyword evidence="4" id="KW-0472">Membrane</keyword>
<dbReference type="InterPro" id="IPR003594">
    <property type="entry name" value="HATPase_dom"/>
</dbReference>
<dbReference type="InterPro" id="IPR050482">
    <property type="entry name" value="Sensor_HK_TwoCompSys"/>
</dbReference>
<gene>
    <name evidence="6" type="ORF">ACFOUW_02070</name>
</gene>
<dbReference type="InterPro" id="IPR011712">
    <property type="entry name" value="Sig_transdc_His_kin_sub3_dim/P"/>
</dbReference>
<dbReference type="PANTHER" id="PTHR24421:SF62">
    <property type="entry name" value="SENSORY TRANSDUCTION HISTIDINE KINASE"/>
    <property type="match status" value="1"/>
</dbReference>
<dbReference type="Pfam" id="PF02518">
    <property type="entry name" value="HATPase_c"/>
    <property type="match status" value="1"/>
</dbReference>
<dbReference type="Pfam" id="PF07730">
    <property type="entry name" value="HisKA_3"/>
    <property type="match status" value="1"/>
</dbReference>
<evidence type="ECO:0000256" key="2">
    <source>
        <dbReference type="ARBA" id="ARBA00022777"/>
    </source>
</evidence>
<dbReference type="SMART" id="SM00387">
    <property type="entry name" value="HATPase_c"/>
    <property type="match status" value="1"/>
</dbReference>
<feature type="transmembrane region" description="Helical" evidence="4">
    <location>
        <begin position="140"/>
        <end position="162"/>
    </location>
</feature>
<feature type="domain" description="Histidine kinase/HSP90-like ATPase" evidence="5">
    <location>
        <begin position="295"/>
        <end position="383"/>
    </location>
</feature>
<evidence type="ECO:0000313" key="7">
    <source>
        <dbReference type="Proteomes" id="UP001595699"/>
    </source>
</evidence>
<dbReference type="PANTHER" id="PTHR24421">
    <property type="entry name" value="NITRATE/NITRITE SENSOR PROTEIN NARX-RELATED"/>
    <property type="match status" value="1"/>
</dbReference>
<keyword evidence="3" id="KW-0902">Two-component regulatory system</keyword>
<dbReference type="EMBL" id="JBHRZH010000001">
    <property type="protein sequence ID" value="MFC3759614.1"/>
    <property type="molecule type" value="Genomic_DNA"/>
</dbReference>
<dbReference type="RefSeq" id="WP_205122013.1">
    <property type="nucleotide sequence ID" value="NZ_JAFBCM010000001.1"/>
</dbReference>
<keyword evidence="2 6" id="KW-0418">Kinase</keyword>
<reference evidence="7" key="1">
    <citation type="journal article" date="2019" name="Int. J. Syst. Evol. Microbiol.">
        <title>The Global Catalogue of Microorganisms (GCM) 10K type strain sequencing project: providing services to taxonomists for standard genome sequencing and annotation.</title>
        <authorList>
            <consortium name="The Broad Institute Genomics Platform"/>
            <consortium name="The Broad Institute Genome Sequencing Center for Infectious Disease"/>
            <person name="Wu L."/>
            <person name="Ma J."/>
        </authorList>
    </citation>
    <scope>NUCLEOTIDE SEQUENCE [LARGE SCALE GENOMIC DNA]</scope>
    <source>
        <strain evidence="7">CGMCC 4.7241</strain>
    </source>
</reference>
<keyword evidence="7" id="KW-1185">Reference proteome</keyword>
<feature type="transmembrane region" description="Helical" evidence="4">
    <location>
        <begin position="17"/>
        <end position="36"/>
    </location>
</feature>
<accession>A0ABV7Y5B4</accession>
<keyword evidence="4" id="KW-1133">Transmembrane helix</keyword>
<dbReference type="GO" id="GO:0016301">
    <property type="term" value="F:kinase activity"/>
    <property type="evidence" value="ECO:0007669"/>
    <property type="project" value="UniProtKB-KW"/>
</dbReference>
<evidence type="ECO:0000256" key="1">
    <source>
        <dbReference type="ARBA" id="ARBA00022679"/>
    </source>
</evidence>
<name>A0ABV7Y5B4_9ACTN</name>
<dbReference type="InterPro" id="IPR036890">
    <property type="entry name" value="HATPase_C_sf"/>
</dbReference>
<dbReference type="Gene3D" id="1.20.5.1930">
    <property type="match status" value="1"/>
</dbReference>
<sequence>MTTAREERSFIERSVPWWYVAFALTMAATAFALVASTDLPARTRLLGGGLIVLVVAAFLLVGRRVYVTYNLRTAFLYIGFFCLATLTMIGLAPAGYLMLFALFPQIWSMLPLRWAIGTSSALVLCMSGITIVKAGWTTDVILSAALTGVLVLGMGMLMGLWIHGIVVESERRKALIAELQETRTELADAHHREGVLAERERLAAEIHDTLTQGFLSILVHAQATDAVTKDEAVRERLSLIEQTARENLNEARSLVAALAPEDLRGRTLADALQRVADRSNAQVKIDGEPRTLPANAEVVLLRAAQEALTNVRKHADATNVEVTLGYDDDQTTLEIRDDGVGFDADSADGFGLRGMRSRVEQVSGTMTIETAPGNGTTIRLVVT</sequence>
<evidence type="ECO:0000313" key="6">
    <source>
        <dbReference type="EMBL" id="MFC3759614.1"/>
    </source>
</evidence>
<dbReference type="InterPro" id="IPR017205">
    <property type="entry name" value="Sig_transdc_His_kinase_ChrS"/>
</dbReference>
<organism evidence="6 7">
    <name type="scientific">Tenggerimyces flavus</name>
    <dbReference type="NCBI Taxonomy" id="1708749"/>
    <lineage>
        <taxon>Bacteria</taxon>
        <taxon>Bacillati</taxon>
        <taxon>Actinomycetota</taxon>
        <taxon>Actinomycetes</taxon>
        <taxon>Propionibacteriales</taxon>
        <taxon>Nocardioidaceae</taxon>
        <taxon>Tenggerimyces</taxon>
    </lineage>
</organism>
<proteinExistence type="predicted"/>
<protein>
    <submittedName>
        <fullName evidence="6">Sensor histidine kinase</fullName>
    </submittedName>
</protein>